<dbReference type="Gene3D" id="3.40.50.1820">
    <property type="entry name" value="alpha/beta hydrolase"/>
    <property type="match status" value="1"/>
</dbReference>
<dbReference type="SUPFAM" id="SSF53474">
    <property type="entry name" value="alpha/beta-Hydrolases"/>
    <property type="match status" value="1"/>
</dbReference>
<evidence type="ECO:0000313" key="3">
    <source>
        <dbReference type="EMBL" id="GAA3816529.1"/>
    </source>
</evidence>
<organism evidence="3 4">
    <name type="scientific">Sphaerisporangium flaviroseum</name>
    <dbReference type="NCBI Taxonomy" id="509199"/>
    <lineage>
        <taxon>Bacteria</taxon>
        <taxon>Bacillati</taxon>
        <taxon>Actinomycetota</taxon>
        <taxon>Actinomycetes</taxon>
        <taxon>Streptosporangiales</taxon>
        <taxon>Streptosporangiaceae</taxon>
        <taxon>Sphaerisporangium</taxon>
    </lineage>
</organism>
<protein>
    <recommendedName>
        <fullName evidence="5">Alpha/beta hydrolase</fullName>
    </recommendedName>
</protein>
<evidence type="ECO:0008006" key="5">
    <source>
        <dbReference type="Google" id="ProtNLM"/>
    </source>
</evidence>
<keyword evidence="2" id="KW-0378">Hydrolase</keyword>
<dbReference type="PANTHER" id="PTHR22946">
    <property type="entry name" value="DIENELACTONE HYDROLASE DOMAIN-CONTAINING PROTEIN-RELATED"/>
    <property type="match status" value="1"/>
</dbReference>
<evidence type="ECO:0000313" key="4">
    <source>
        <dbReference type="Proteomes" id="UP001500888"/>
    </source>
</evidence>
<dbReference type="InterPro" id="IPR029058">
    <property type="entry name" value="AB_hydrolase_fold"/>
</dbReference>
<accession>A0ABP7IEM3</accession>
<evidence type="ECO:0000256" key="2">
    <source>
        <dbReference type="ARBA" id="ARBA00022801"/>
    </source>
</evidence>
<sequence>MDETALVCKHESWWSEMDDRVASAVAHWAPRFTTNGVTVSDFERVTSGLERWADWCSSWSSVASEHEALGREALAGEHFLSAGQHLSRAAVYHHFAKFVFVEDLDQMREAHRRAVACLNDALPHLSPAGRRIEIPFEGARLVGVLRTPAGPGPHPAVLMLSGLDSTKEELRSTEETFLQRGLATFSVDGPGQGEAEYDLPIRGDWSAPGHAMLDALAAEPDIDESRVAVWGVSLGGYYAPRVAAAVGDRVRACVALAGPYDFGECWDGLPDLTRQTFQVRSGAGSDAEARRIAGTLDLDGHAKEIRAPLLIVFGRKDRLIPWRQAERLSATAGGEVELLMLEQGNHGCANVAPWHRPRTADWVAERLR</sequence>
<keyword evidence="4" id="KW-1185">Reference proteome</keyword>
<dbReference type="InterPro" id="IPR010520">
    <property type="entry name" value="FrsA-like"/>
</dbReference>
<dbReference type="EMBL" id="BAAAZR010000009">
    <property type="protein sequence ID" value="GAA3816529.1"/>
    <property type="molecule type" value="Genomic_DNA"/>
</dbReference>
<dbReference type="Gene3D" id="1.20.1440.110">
    <property type="entry name" value="acylaminoacyl peptidase"/>
    <property type="match status" value="1"/>
</dbReference>
<dbReference type="InterPro" id="IPR050261">
    <property type="entry name" value="FrsA_esterase"/>
</dbReference>
<evidence type="ECO:0000256" key="1">
    <source>
        <dbReference type="ARBA" id="ARBA00008645"/>
    </source>
</evidence>
<dbReference type="Pfam" id="PF06500">
    <property type="entry name" value="FrsA-like"/>
    <property type="match status" value="1"/>
</dbReference>
<comment type="similarity">
    <text evidence="1">Belongs to the AB hydrolase superfamily.</text>
</comment>
<proteinExistence type="inferred from homology"/>
<comment type="caution">
    <text evidence="3">The sequence shown here is derived from an EMBL/GenBank/DDBJ whole genome shotgun (WGS) entry which is preliminary data.</text>
</comment>
<dbReference type="Proteomes" id="UP001500888">
    <property type="component" value="Unassembled WGS sequence"/>
</dbReference>
<reference evidence="4" key="1">
    <citation type="journal article" date="2019" name="Int. J. Syst. Evol. Microbiol.">
        <title>The Global Catalogue of Microorganisms (GCM) 10K type strain sequencing project: providing services to taxonomists for standard genome sequencing and annotation.</title>
        <authorList>
            <consortium name="The Broad Institute Genomics Platform"/>
            <consortium name="The Broad Institute Genome Sequencing Center for Infectious Disease"/>
            <person name="Wu L."/>
            <person name="Ma J."/>
        </authorList>
    </citation>
    <scope>NUCLEOTIDE SEQUENCE [LARGE SCALE GENOMIC DNA]</scope>
    <source>
        <strain evidence="4">JCM 16908</strain>
    </source>
</reference>
<dbReference type="PANTHER" id="PTHR22946:SF12">
    <property type="entry name" value="CONIDIAL PIGMENT BIOSYNTHESIS PROTEIN AYG1 (AFU_ORTHOLOGUE AFUA_2G17550)"/>
    <property type="match status" value="1"/>
</dbReference>
<name>A0ABP7IEM3_9ACTN</name>
<gene>
    <name evidence="3" type="ORF">GCM10022226_41510</name>
</gene>